<protein>
    <submittedName>
        <fullName evidence="4">Membrane-bound protease</fullName>
    </submittedName>
</protein>
<keyword evidence="2" id="KW-0812">Transmembrane</keyword>
<feature type="transmembrane region" description="Helical" evidence="2">
    <location>
        <begin position="12"/>
        <end position="32"/>
    </location>
</feature>
<keyword evidence="2" id="KW-1133">Transmembrane helix</keyword>
<dbReference type="GO" id="GO:0080120">
    <property type="term" value="P:CAAX-box protein maturation"/>
    <property type="evidence" value="ECO:0007669"/>
    <property type="project" value="UniProtKB-ARBA"/>
</dbReference>
<dbReference type="eggNOG" id="COG1266">
    <property type="taxonomic scope" value="Bacteria"/>
</dbReference>
<name>S4PQ37_9LACO</name>
<dbReference type="RefSeq" id="WP_020281320.1">
    <property type="nucleotide sequence ID" value="NZ_AZED01000005.1"/>
</dbReference>
<dbReference type="GeneID" id="301047181"/>
<dbReference type="Pfam" id="PF02517">
    <property type="entry name" value="Rce1-like"/>
    <property type="match status" value="1"/>
</dbReference>
<dbReference type="GO" id="GO:0004175">
    <property type="term" value="F:endopeptidase activity"/>
    <property type="evidence" value="ECO:0007669"/>
    <property type="project" value="UniProtKB-ARBA"/>
</dbReference>
<proteinExistence type="inferred from homology"/>
<feature type="transmembrane region" description="Helical" evidence="2">
    <location>
        <begin position="104"/>
        <end position="123"/>
    </location>
</feature>
<organism evidence="4 5">
    <name type="scientific">Lentilactobacillus otakiensis DSM 19908 = JCM 15040</name>
    <dbReference type="NCBI Taxonomy" id="1423780"/>
    <lineage>
        <taxon>Bacteria</taxon>
        <taxon>Bacillati</taxon>
        <taxon>Bacillota</taxon>
        <taxon>Bacilli</taxon>
        <taxon>Lactobacillales</taxon>
        <taxon>Lactobacillaceae</taxon>
        <taxon>Lentilactobacillus</taxon>
    </lineage>
</organism>
<evidence type="ECO:0000313" key="5">
    <source>
        <dbReference type="Proteomes" id="UP000016361"/>
    </source>
</evidence>
<feature type="transmembrane region" description="Helical" evidence="2">
    <location>
        <begin position="144"/>
        <end position="161"/>
    </location>
</feature>
<feature type="transmembrane region" description="Helical" evidence="2">
    <location>
        <begin position="225"/>
        <end position="243"/>
    </location>
</feature>
<dbReference type="PATRIC" id="fig|1423780.4.peg.2191"/>
<comment type="similarity">
    <text evidence="1">Belongs to the UPF0177 family.</text>
</comment>
<dbReference type="PANTHER" id="PTHR36435">
    <property type="entry name" value="SLR1288 PROTEIN"/>
    <property type="match status" value="1"/>
</dbReference>
<accession>S4PQ37</accession>
<sequence>MIGLEDSPKRDLWQVISLFVLVVILLIGIYFGETALGMGEISQIAVQEILLFIIFFGLNYFWTKQPVKLGLTVSFRKLIPISVPIIVIVLFILFIMLGKHTTHTMVLATVSGLGAGIFEEYLFRGIILGKLLKVFSGPSKGKTIAYAVIVTSLLFGCIHAVNSASQSIPETGIQILNAAFLGAILAALYLRSGSIIAPMLFHGCWDFTTFVVTGSTTLASGSTSIAPVIGLWVVFLLIALYYLRKSKIKEIDLKHFE</sequence>
<evidence type="ECO:0000313" key="4">
    <source>
        <dbReference type="EMBL" id="GAD16880.1"/>
    </source>
</evidence>
<dbReference type="AlphaFoldDB" id="S4PQ37"/>
<feature type="transmembrane region" description="Helical" evidence="2">
    <location>
        <begin position="173"/>
        <end position="190"/>
    </location>
</feature>
<reference evidence="5" key="1">
    <citation type="journal article" date="2013" name="Genome Announc.">
        <title>Draft Genome Sequence of D-Branched-Chain Amino Acid Producer Lactobacillus otakiensis JCM 15040T, Isolated from a Traditional Japanese Pickle.</title>
        <authorList>
            <person name="Doi K."/>
            <person name="Mori K."/>
            <person name="Mutaguchi Y."/>
            <person name="Tashiro K."/>
            <person name="Fujino Y."/>
            <person name="Ohmori T."/>
            <person name="Kuhara S."/>
            <person name="Ohshima T."/>
        </authorList>
    </citation>
    <scope>NUCLEOTIDE SEQUENCE [LARGE SCALE GENOMIC DNA]</scope>
    <source>
        <strain evidence="5">JCM 15040</strain>
    </source>
</reference>
<dbReference type="STRING" id="1423780.FD05_GL002158"/>
<keyword evidence="2" id="KW-0472">Membrane</keyword>
<comment type="caution">
    <text evidence="4">The sequence shown here is derived from an EMBL/GenBank/DDBJ whole genome shotgun (WGS) entry which is preliminary data.</text>
</comment>
<evidence type="ECO:0000256" key="2">
    <source>
        <dbReference type="SAM" id="Phobius"/>
    </source>
</evidence>
<dbReference type="GO" id="GO:0006508">
    <property type="term" value="P:proteolysis"/>
    <property type="evidence" value="ECO:0007669"/>
    <property type="project" value="UniProtKB-KW"/>
</dbReference>
<keyword evidence="5" id="KW-1185">Reference proteome</keyword>
<dbReference type="PANTHER" id="PTHR36435:SF1">
    <property type="entry name" value="CAAX AMINO TERMINAL PROTEASE FAMILY PROTEIN"/>
    <property type="match status" value="1"/>
</dbReference>
<dbReference type="InterPro" id="IPR052710">
    <property type="entry name" value="CAAX_protease"/>
</dbReference>
<keyword evidence="4" id="KW-0378">Hydrolase</keyword>
<feature type="domain" description="CAAX prenyl protease 2/Lysostaphin resistance protein A-like" evidence="3">
    <location>
        <begin position="104"/>
        <end position="207"/>
    </location>
</feature>
<keyword evidence="4" id="KW-0645">Protease</keyword>
<dbReference type="InterPro" id="IPR003675">
    <property type="entry name" value="Rce1/LyrA-like_dom"/>
</dbReference>
<evidence type="ECO:0000256" key="1">
    <source>
        <dbReference type="ARBA" id="ARBA00009067"/>
    </source>
</evidence>
<dbReference type="Proteomes" id="UP000016361">
    <property type="component" value="Unassembled WGS sequence"/>
</dbReference>
<dbReference type="EMBL" id="BASH01000004">
    <property type="protein sequence ID" value="GAD16880.1"/>
    <property type="molecule type" value="Genomic_DNA"/>
</dbReference>
<evidence type="ECO:0000259" key="3">
    <source>
        <dbReference type="Pfam" id="PF02517"/>
    </source>
</evidence>
<gene>
    <name evidence="4" type="ORF">LOT_1418</name>
</gene>
<feature type="transmembrane region" description="Helical" evidence="2">
    <location>
        <begin position="78"/>
        <end position="98"/>
    </location>
</feature>
<feature type="transmembrane region" description="Helical" evidence="2">
    <location>
        <begin position="44"/>
        <end position="62"/>
    </location>
</feature>